<dbReference type="SMART" id="SM00248">
    <property type="entry name" value="ANK"/>
    <property type="match status" value="4"/>
</dbReference>
<accession>A0A8W8JPB4</accession>
<sequence length="552" mass="62572">MSTRIWEEKIVPSFIIHIASSATKMAGGVFHVEFGINDTVLTRALENKQYSVAETIIRENTNPSYLDEGCYQRTPLFICLCGVDEEQQTVRPRNLFLARLLVENGANVNYRVPMTFGSEYEGPGKSPLELLTDFYNDLTKLVHPHSKEVWSAHHSQWDLQNDVVIGLNKQYLTTPEEVTEHVEDLIFIIIGHGGDINICDEMKMTPLHRTATTSVDTHLFQLLCDNGANINAQDCRGNSPLLAMCDVAVTDDYDFFEDWSTTSDDTYEDTSATLCVQHPFMDYMLSQKNIQVNISNNRGQTALFHCVLRGDVKACQKLLKTGADPSIRGTVWETRKRKRKLSPIFVSFLSIPLQRMLGFQNSYHLLAHAPQQYAHLVDTGYFNTKEITEEVRELLDNEFPEFHHLKVVSHKLVRMMGGRSTAGLRQLATRTIFKQVFLQSTNSLGKLLPSTSLKFCLKNADLRQMDVYDEYINLVLNRTVLQALVVRLGLPSDSMVNFEVELLLHQMASRFSGFKILPPENLYSGESGESSVTEDSDLSTSQDEGDSDLEYW</sequence>
<feature type="region of interest" description="Disordered" evidence="4">
    <location>
        <begin position="522"/>
        <end position="552"/>
    </location>
</feature>
<reference evidence="5" key="1">
    <citation type="submission" date="2022-08" db="UniProtKB">
        <authorList>
            <consortium name="EnsemblMetazoa"/>
        </authorList>
    </citation>
    <scope>IDENTIFICATION</scope>
    <source>
        <strain evidence="5">05x7-T-G4-1.051#20</strain>
    </source>
</reference>
<evidence type="ECO:0000313" key="5">
    <source>
        <dbReference type="EnsemblMetazoa" id="G19652.7:cds"/>
    </source>
</evidence>
<feature type="compositionally biased region" description="Acidic residues" evidence="4">
    <location>
        <begin position="532"/>
        <end position="552"/>
    </location>
</feature>
<dbReference type="AlphaFoldDB" id="A0A8W8JPB4"/>
<feature type="repeat" description="ANK" evidence="3">
    <location>
        <begin position="298"/>
        <end position="330"/>
    </location>
</feature>
<protein>
    <submittedName>
        <fullName evidence="5">Uncharacterized protein</fullName>
    </submittedName>
</protein>
<organism evidence="5 6">
    <name type="scientific">Magallana gigas</name>
    <name type="common">Pacific oyster</name>
    <name type="synonym">Crassostrea gigas</name>
    <dbReference type="NCBI Taxonomy" id="29159"/>
    <lineage>
        <taxon>Eukaryota</taxon>
        <taxon>Metazoa</taxon>
        <taxon>Spiralia</taxon>
        <taxon>Lophotrochozoa</taxon>
        <taxon>Mollusca</taxon>
        <taxon>Bivalvia</taxon>
        <taxon>Autobranchia</taxon>
        <taxon>Pteriomorphia</taxon>
        <taxon>Ostreida</taxon>
        <taxon>Ostreoidea</taxon>
        <taxon>Ostreidae</taxon>
        <taxon>Magallana</taxon>
    </lineage>
</organism>
<evidence type="ECO:0000256" key="4">
    <source>
        <dbReference type="SAM" id="MobiDB-lite"/>
    </source>
</evidence>
<dbReference type="SUPFAM" id="SSF48403">
    <property type="entry name" value="Ankyrin repeat"/>
    <property type="match status" value="1"/>
</dbReference>
<dbReference type="Proteomes" id="UP000005408">
    <property type="component" value="Unassembled WGS sequence"/>
</dbReference>
<dbReference type="Gene3D" id="1.25.40.20">
    <property type="entry name" value="Ankyrin repeat-containing domain"/>
    <property type="match status" value="1"/>
</dbReference>
<dbReference type="PANTHER" id="PTHR24198">
    <property type="entry name" value="ANKYRIN REPEAT AND PROTEIN KINASE DOMAIN-CONTAINING PROTEIN"/>
    <property type="match status" value="1"/>
</dbReference>
<evidence type="ECO:0000313" key="6">
    <source>
        <dbReference type="Proteomes" id="UP000005408"/>
    </source>
</evidence>
<keyword evidence="6" id="KW-1185">Reference proteome</keyword>
<keyword evidence="1" id="KW-0677">Repeat</keyword>
<dbReference type="Pfam" id="PF00023">
    <property type="entry name" value="Ank"/>
    <property type="match status" value="2"/>
</dbReference>
<dbReference type="EnsemblMetazoa" id="G19652.7">
    <property type="protein sequence ID" value="G19652.7:cds"/>
    <property type="gene ID" value="G19652"/>
</dbReference>
<dbReference type="PROSITE" id="PS50088">
    <property type="entry name" value="ANK_REPEAT"/>
    <property type="match status" value="2"/>
</dbReference>
<proteinExistence type="predicted"/>
<feature type="repeat" description="ANK" evidence="3">
    <location>
        <begin position="202"/>
        <end position="235"/>
    </location>
</feature>
<evidence type="ECO:0000256" key="2">
    <source>
        <dbReference type="ARBA" id="ARBA00023043"/>
    </source>
</evidence>
<name>A0A8W8JPB4_MAGGI</name>
<evidence type="ECO:0000256" key="3">
    <source>
        <dbReference type="PROSITE-ProRule" id="PRU00023"/>
    </source>
</evidence>
<dbReference type="InterPro" id="IPR036770">
    <property type="entry name" value="Ankyrin_rpt-contain_sf"/>
</dbReference>
<dbReference type="PANTHER" id="PTHR24198:SF165">
    <property type="entry name" value="ANKYRIN REPEAT-CONTAINING PROTEIN-RELATED"/>
    <property type="match status" value="1"/>
</dbReference>
<evidence type="ECO:0000256" key="1">
    <source>
        <dbReference type="ARBA" id="ARBA00022737"/>
    </source>
</evidence>
<keyword evidence="2 3" id="KW-0040">ANK repeat</keyword>
<dbReference type="InterPro" id="IPR002110">
    <property type="entry name" value="Ankyrin_rpt"/>
</dbReference>